<evidence type="ECO:0000313" key="1">
    <source>
        <dbReference type="EMBL" id="MBX8632028.1"/>
    </source>
</evidence>
<gene>
    <name evidence="1" type="ORF">J9259_05870</name>
</gene>
<protein>
    <submittedName>
        <fullName evidence="1">ISNCY family transposase</fullName>
    </submittedName>
</protein>
<reference evidence="1" key="1">
    <citation type="submission" date="2021-04" db="EMBL/GenBank/DDBJ databases">
        <title>Genomic insights into ecological role and evolution of a novel Thermoplasmata order Candidatus Sysuiplasmatales.</title>
        <authorList>
            <person name="Yuan Y."/>
        </authorList>
    </citation>
    <scope>NUCLEOTIDE SEQUENCE</scope>
    <source>
        <strain evidence="1">YP2-bin.285</strain>
    </source>
</reference>
<sequence length="327" mass="37663">MLTNEQFDRFHNEFDFLVRKYREQYSRHTGRDRSAYERSYEQRIRHAAAELYSVVKSASSIIFSTDDRMGRPPKVTPEQKVAILLLKEIFSLSNRKMSGLLSLFGPLTDIDICYKTVERAYSSLPVRLIIHNMFILLASGTGGNLTGDGTGCSLSITRHYRSMRVNGNCIKTNPDHRLFVYAFAILDLGTNLYVAYGVSMKSEKDAYRDALRMLDITVTDAGSVRLDQYYCTQYTLDDFSEGTKAFIIPRSSTTIREPPAWKKLIGRLMDAPMEFLSEYYRRENSESQFSADKRTTGWRIQQRREDRIRTAAMCKGTWHNPFNMTSG</sequence>
<dbReference type="AlphaFoldDB" id="A0A8J7YPT6"/>
<evidence type="ECO:0000313" key="2">
    <source>
        <dbReference type="Proteomes" id="UP000716004"/>
    </source>
</evidence>
<organism evidence="1 2">
    <name type="scientific">Candidatus Sysuiplasma superficiale</name>
    <dbReference type="NCBI Taxonomy" id="2823368"/>
    <lineage>
        <taxon>Archaea</taxon>
        <taxon>Methanobacteriati</taxon>
        <taxon>Thermoplasmatota</taxon>
        <taxon>Thermoplasmata</taxon>
        <taxon>Candidatus Sysuiplasmatales</taxon>
        <taxon>Candidatus Sysuiplasmataceae</taxon>
        <taxon>Candidatus Sysuiplasma</taxon>
    </lineage>
</organism>
<dbReference type="Proteomes" id="UP000716004">
    <property type="component" value="Unassembled WGS sequence"/>
</dbReference>
<dbReference type="EMBL" id="JAGVSJ010000013">
    <property type="protein sequence ID" value="MBX8632028.1"/>
    <property type="molecule type" value="Genomic_DNA"/>
</dbReference>
<name>A0A8J7YPT6_9ARCH</name>
<comment type="caution">
    <text evidence="1">The sequence shown here is derived from an EMBL/GenBank/DDBJ whole genome shotgun (WGS) entry which is preliminary data.</text>
</comment>
<proteinExistence type="predicted"/>
<accession>A0A8J7YPT6</accession>